<dbReference type="OrthoDB" id="7483387at2"/>
<feature type="region of interest" description="Disordered" evidence="1">
    <location>
        <begin position="477"/>
        <end position="524"/>
    </location>
</feature>
<protein>
    <submittedName>
        <fullName evidence="2">Uncharacterized protein</fullName>
    </submittedName>
</protein>
<comment type="caution">
    <text evidence="2">The sequence shown here is derived from an EMBL/GenBank/DDBJ whole genome shotgun (WGS) entry which is preliminary data.</text>
</comment>
<sequence>MFVSEASIRSATDLAAARPLVGPVLDYDASLARALDDQRYRLNSNSESRSRRDLYDDYADEVFQATGQRLENPWRVSDQHHNYAQSADDVRRNLAWRQAQVDAFHARIEELAPAHPQVPVKSAADMQQQVFARARQVKDDAARPGTEVGWSGLGSFLGSAQGVMEDPLQWAMLVFGGGAGAGVKAAAQATLAERLALAGSAVAGTAGREAVVGAAGEALVQTRVADFNQRAGIDYGLGDAAEQVAWAAGGGAVLGGGLHAVGLGMSGLLDRWQAAKAAGQVVEDGETRAAENVLKGVAAARAGNPFPAGVEGDVAFSDASDTVFRALRSGDPIPAEVEARFRAHRIDTLGDLTARALADPKAGDVVVYGVMPPHQVRAAFQDWPDSNDFRTHPVRRLTSDTVRHIVNGHGQDQIPFRLEHVSLIPDVVEGGELVSSGIGKGGHEIKWRRLIDGNWLTVVEIAKSDKRPMFGVVTAYWNKGPKDGGGGPKGAPPRDARFTGSMAESPETHGTDGNPRPAGDSPVTTNMRAARNERKSLPPELAPPSSRPPETLSAFLRRKGGLRDDDGWLAHLGIDNKLRPGLISAKGQHLDDAALRAWEDGFFPEYAERPSPDQLRRAIADDLDIEGADRVRGTDLNARLEWDAYHSGLAELDRMGVDPYGKSWAEIQAEVGAFHTREAADANAWRQALAFIDPAAAKALDDETAFIARISGDLLADDVMVPSSLVDDGAQILRSAREALDEADDDALTWGSAITCWGKM</sequence>
<dbReference type="EMBL" id="LWQU01000136">
    <property type="protein sequence ID" value="OAN50698.1"/>
    <property type="molecule type" value="Genomic_DNA"/>
</dbReference>
<evidence type="ECO:0000256" key="1">
    <source>
        <dbReference type="SAM" id="MobiDB-lite"/>
    </source>
</evidence>
<evidence type="ECO:0000313" key="2">
    <source>
        <dbReference type="EMBL" id="OAN50698.1"/>
    </source>
</evidence>
<reference evidence="2 3" key="1">
    <citation type="submission" date="2016-04" db="EMBL/GenBank/DDBJ databases">
        <title>Draft genome sequence of freshwater magnetotactic bacteria Magnetospirillum marisnigri SP-1 and Magnetospirillum moscoviense BB-1.</title>
        <authorList>
            <person name="Koziaeva V."/>
            <person name="Dziuba M.V."/>
            <person name="Ivanov T.M."/>
            <person name="Kuznetsov B."/>
            <person name="Grouzdev D.S."/>
        </authorList>
    </citation>
    <scope>NUCLEOTIDE SEQUENCE [LARGE SCALE GENOMIC DNA]</scope>
    <source>
        <strain evidence="2 3">BB-1</strain>
    </source>
</reference>
<dbReference type="RefSeq" id="WP_068500068.1">
    <property type="nucleotide sequence ID" value="NZ_LWQU01000136.1"/>
</dbReference>
<dbReference type="Proteomes" id="UP000078543">
    <property type="component" value="Unassembled WGS sequence"/>
</dbReference>
<gene>
    <name evidence="2" type="ORF">A6A05_11880</name>
</gene>
<dbReference type="AlphaFoldDB" id="A0A178MRG3"/>
<proteinExistence type="predicted"/>
<organism evidence="2 3">
    <name type="scientific">Magnetospirillum moscoviense</name>
    <dbReference type="NCBI Taxonomy" id="1437059"/>
    <lineage>
        <taxon>Bacteria</taxon>
        <taxon>Pseudomonadati</taxon>
        <taxon>Pseudomonadota</taxon>
        <taxon>Alphaproteobacteria</taxon>
        <taxon>Rhodospirillales</taxon>
        <taxon>Rhodospirillaceae</taxon>
        <taxon>Magnetospirillum</taxon>
    </lineage>
</organism>
<accession>A0A178MRG3</accession>
<name>A0A178MRG3_9PROT</name>
<evidence type="ECO:0000313" key="3">
    <source>
        <dbReference type="Proteomes" id="UP000078543"/>
    </source>
</evidence>
<dbReference type="STRING" id="1437059.A6A05_11880"/>
<keyword evidence="3" id="KW-1185">Reference proteome</keyword>